<sequence>MKNSPLFKALSKKFSAPLLVVPIRGSFWERDIKGPRYRKKTERNYLDDMKYGIKELKNEVQLWKEEMSEKFQYDPKVYMPDDSEIVWTFDTKEKLNQWVCTSDSDNKDGFSHCDLTLSKNKKGLFSGFLDCRVPKDGQIKESGYCNIRCLRARKSFKRDSFFDWQMFTHLILRIRGDGRSYMLNLTTTGYFDVMWHDIYNYILFTRGGPYWQVAKIPFSKFFLSSKGRIQDKQDPIPLDKITNIGITCAGKTPGPFQLEIDYIGVHFDGNHTEEFAYEMYNVPSFIVGV</sequence>
<dbReference type="InterPro" id="IPR008979">
    <property type="entry name" value="Galactose-bd-like_sf"/>
</dbReference>
<dbReference type="InterPro" id="IPR039131">
    <property type="entry name" value="NDUFAF1"/>
</dbReference>
<comment type="similarity">
    <text evidence="2">Belongs to the CIA30 family.</text>
</comment>
<dbReference type="PANTHER" id="PTHR13194:SF18">
    <property type="entry name" value="COMPLEX I INTERMEDIATE-ASSOCIATED PROTEIN 30, MITOCHONDRIAL"/>
    <property type="match status" value="1"/>
</dbReference>
<gene>
    <name evidence="7" type="primary">LOC106466318</name>
</gene>
<dbReference type="SUPFAM" id="SSF49785">
    <property type="entry name" value="Galactose-binding domain-like"/>
    <property type="match status" value="1"/>
</dbReference>
<comment type="subcellular location">
    <subcellularLocation>
        <location evidence="1">Mitochondrion</location>
    </subcellularLocation>
</comment>
<proteinExistence type="inferred from homology"/>
<evidence type="ECO:0000256" key="4">
    <source>
        <dbReference type="ARBA" id="ARBA00023186"/>
    </source>
</evidence>
<protein>
    <submittedName>
        <fullName evidence="7">Complex I intermediate-associated protein 30, mitochondrial-like isoform X2</fullName>
    </submittedName>
</protein>
<dbReference type="InterPro" id="IPR013857">
    <property type="entry name" value="NADH-UbQ_OxRdtase-assoc_prot30"/>
</dbReference>
<evidence type="ECO:0000256" key="1">
    <source>
        <dbReference type="ARBA" id="ARBA00004173"/>
    </source>
</evidence>
<keyword evidence="3" id="KW-0496">Mitochondrion</keyword>
<keyword evidence="6" id="KW-1185">Reference proteome</keyword>
<evidence type="ECO:0000313" key="6">
    <source>
        <dbReference type="Proteomes" id="UP000694941"/>
    </source>
</evidence>
<name>A0ABM1T299_LIMPO</name>
<evidence type="ECO:0000259" key="5">
    <source>
        <dbReference type="Pfam" id="PF08547"/>
    </source>
</evidence>
<feature type="domain" description="NADH:ubiquinone oxidoreductase intermediate-associated protein 30" evidence="5">
    <location>
        <begin position="87"/>
        <end position="260"/>
    </location>
</feature>
<dbReference type="GeneID" id="106466318"/>
<evidence type="ECO:0000256" key="3">
    <source>
        <dbReference type="ARBA" id="ARBA00023128"/>
    </source>
</evidence>
<accession>A0ABM1T299</accession>
<dbReference type="Proteomes" id="UP000694941">
    <property type="component" value="Unplaced"/>
</dbReference>
<evidence type="ECO:0000256" key="2">
    <source>
        <dbReference type="ARBA" id="ARBA00007884"/>
    </source>
</evidence>
<evidence type="ECO:0000313" key="7">
    <source>
        <dbReference type="RefSeq" id="XP_022250005.1"/>
    </source>
</evidence>
<organism evidence="6 7">
    <name type="scientific">Limulus polyphemus</name>
    <name type="common">Atlantic horseshoe crab</name>
    <dbReference type="NCBI Taxonomy" id="6850"/>
    <lineage>
        <taxon>Eukaryota</taxon>
        <taxon>Metazoa</taxon>
        <taxon>Ecdysozoa</taxon>
        <taxon>Arthropoda</taxon>
        <taxon>Chelicerata</taxon>
        <taxon>Merostomata</taxon>
        <taxon>Xiphosura</taxon>
        <taxon>Limulidae</taxon>
        <taxon>Limulus</taxon>
    </lineage>
</organism>
<dbReference type="RefSeq" id="XP_022250005.1">
    <property type="nucleotide sequence ID" value="XM_022394297.1"/>
</dbReference>
<dbReference type="Pfam" id="PF08547">
    <property type="entry name" value="CIA30"/>
    <property type="match status" value="1"/>
</dbReference>
<reference evidence="7" key="1">
    <citation type="submission" date="2025-08" db="UniProtKB">
        <authorList>
            <consortium name="RefSeq"/>
        </authorList>
    </citation>
    <scope>IDENTIFICATION</scope>
    <source>
        <tissue evidence="7">Muscle</tissue>
    </source>
</reference>
<keyword evidence="4" id="KW-0143">Chaperone</keyword>
<dbReference type="PANTHER" id="PTHR13194">
    <property type="entry name" value="COMPLEX I INTERMEDIATE-ASSOCIATED PROTEIN 30"/>
    <property type="match status" value="1"/>
</dbReference>